<dbReference type="Gene3D" id="3.80.10.10">
    <property type="entry name" value="Ribonuclease Inhibitor"/>
    <property type="match status" value="1"/>
</dbReference>
<reference evidence="1 2" key="1">
    <citation type="submission" date="2013-12" db="EMBL/GenBank/DDBJ databases">
        <authorList>
            <person name="Cubeta M."/>
            <person name="Pakala S."/>
            <person name="Fedorova N."/>
            <person name="Thomas E."/>
            <person name="Dean R."/>
            <person name="Jabaji S."/>
            <person name="Neate S."/>
            <person name="Toda T."/>
            <person name="Tavantzis S."/>
            <person name="Vilgalys R."/>
            <person name="Bharathan N."/>
            <person name="Pakala S."/>
            <person name="Losada L.S."/>
            <person name="Zafar N."/>
            <person name="Nierman W."/>
        </authorList>
    </citation>
    <scope>NUCLEOTIDE SEQUENCE [LARGE SCALE GENOMIC DNA]</scope>
    <source>
        <strain evidence="1 2">123E</strain>
    </source>
</reference>
<comment type="caution">
    <text evidence="1">The sequence shown here is derived from an EMBL/GenBank/DDBJ whole genome shotgun (WGS) entry which is preliminary data.</text>
</comment>
<protein>
    <submittedName>
        <fullName evidence="1">Putative F-box-like domain protein</fullName>
    </submittedName>
</protein>
<organism evidence="1 2">
    <name type="scientific">Rhizoctonia solani 123E</name>
    <dbReference type="NCBI Taxonomy" id="1423351"/>
    <lineage>
        <taxon>Eukaryota</taxon>
        <taxon>Fungi</taxon>
        <taxon>Dikarya</taxon>
        <taxon>Basidiomycota</taxon>
        <taxon>Agaricomycotina</taxon>
        <taxon>Agaricomycetes</taxon>
        <taxon>Cantharellales</taxon>
        <taxon>Ceratobasidiaceae</taxon>
        <taxon>Rhizoctonia</taxon>
    </lineage>
</organism>
<dbReference type="HOGENOM" id="CLU_025641_1_0_1"/>
<accession>A0A074RUG9</accession>
<name>A0A074RUG9_9AGAM</name>
<dbReference type="Gene3D" id="1.20.1280.50">
    <property type="match status" value="1"/>
</dbReference>
<dbReference type="InterPro" id="IPR032675">
    <property type="entry name" value="LRR_dom_sf"/>
</dbReference>
<evidence type="ECO:0000313" key="1">
    <source>
        <dbReference type="EMBL" id="KEP50559.1"/>
    </source>
</evidence>
<evidence type="ECO:0000313" key="2">
    <source>
        <dbReference type="Proteomes" id="UP000027456"/>
    </source>
</evidence>
<dbReference type="AlphaFoldDB" id="A0A074RUG9"/>
<dbReference type="Proteomes" id="UP000027456">
    <property type="component" value="Unassembled WGS sequence"/>
</dbReference>
<sequence length="558" mass="63881">MPPSQSSLNQDGTMSSTFDDLKSISTTLRAILDNYVNTCAKLRDRYFQEHASDKLDQLLDRVTNELELVASYGVKLKQAESSMKVVRNSSPSIVPISALPPEILTRIFRIVTDDQPELLDATRAPFKVSLSFPKYPERLSYVCFGWRQIAIASYDLWTRIDLVLHHSLGPRFLARAKVYVNRACRLPLDVHMIDPTLGQDHLYGNPYDFDDYSFLSLAQTPMRTLSLASYHGLRDEHYNFIWYCLMNCAQQTLKQLVIRDERDCSGSYCFIESADNHHGTESLQVDLPLQKLEGVWDSVSVLRLVGLYPYWTSRAYHQLVDLRLGSDKMGGRVPVTEAQIVDILRASPRLRIFHLHLRFTDALPDDARVLPIQLDELESVNLSSIKVNPSQILRFISPGQKPLQLSIHGRPTDVVEQFLMRSNITQLRMVAWRTYPLINALCLCPNLQKLVLDVWGKMKDNNFQSIPEQEHGGATTAPTRLHSLYILRCDGVRLDDLRNIVERHSVQELTLWDTYPTIYDEDSSESQTADQFEVSRLCPVVNYLGGRSRSPMDDWDLF</sequence>
<dbReference type="OrthoDB" id="3266451at2759"/>
<dbReference type="EMBL" id="AZST01000242">
    <property type="protein sequence ID" value="KEP50559.1"/>
    <property type="molecule type" value="Genomic_DNA"/>
</dbReference>
<keyword evidence="2" id="KW-1185">Reference proteome</keyword>
<proteinExistence type="predicted"/>
<dbReference type="SUPFAM" id="SSF52047">
    <property type="entry name" value="RNI-like"/>
    <property type="match status" value="1"/>
</dbReference>
<gene>
    <name evidence="1" type="ORF">V565_077640</name>
</gene>